<dbReference type="PANTHER" id="PTHR13610:SF11">
    <property type="entry name" value="METHYLTRANSFERASE DOMAIN-CONTAINING PROTEIN"/>
    <property type="match status" value="1"/>
</dbReference>
<keyword evidence="1" id="KW-0489">Methyltransferase</keyword>
<keyword evidence="2" id="KW-0808">Transferase</keyword>
<evidence type="ECO:0000313" key="6">
    <source>
        <dbReference type="Proteomes" id="UP001178148"/>
    </source>
</evidence>
<organism evidence="5 6">
    <name type="scientific">Candidatus Endonucleibacter bathymodioli</name>
    <dbReference type="NCBI Taxonomy" id="539814"/>
    <lineage>
        <taxon>Bacteria</taxon>
        <taxon>Pseudomonadati</taxon>
        <taxon>Pseudomonadota</taxon>
        <taxon>Gammaproteobacteria</taxon>
        <taxon>Oceanospirillales</taxon>
        <taxon>Endozoicomonadaceae</taxon>
        <taxon>Candidatus Endonucleibacter</taxon>
    </lineage>
</organism>
<gene>
    <name evidence="5" type="ORF">QS748_00730</name>
</gene>
<dbReference type="AlphaFoldDB" id="A0AA90NR60"/>
<dbReference type="SUPFAM" id="SSF53335">
    <property type="entry name" value="S-adenosyl-L-methionine-dependent methyltransferases"/>
    <property type="match status" value="1"/>
</dbReference>
<evidence type="ECO:0000256" key="3">
    <source>
        <dbReference type="ARBA" id="ARBA00022691"/>
    </source>
</evidence>
<dbReference type="EMBL" id="JASXSV010000001">
    <property type="protein sequence ID" value="MDP0587797.1"/>
    <property type="molecule type" value="Genomic_DNA"/>
</dbReference>
<dbReference type="InterPro" id="IPR029063">
    <property type="entry name" value="SAM-dependent_MTases_sf"/>
</dbReference>
<evidence type="ECO:0008006" key="7">
    <source>
        <dbReference type="Google" id="ProtNLM"/>
    </source>
</evidence>
<keyword evidence="4" id="KW-0812">Transmembrane</keyword>
<dbReference type="GO" id="GO:0032259">
    <property type="term" value="P:methylation"/>
    <property type="evidence" value="ECO:0007669"/>
    <property type="project" value="UniProtKB-KW"/>
</dbReference>
<dbReference type="InterPro" id="IPR026170">
    <property type="entry name" value="FAM173A/B"/>
</dbReference>
<keyword evidence="4" id="KW-0472">Membrane</keyword>
<sequence length="187" mass="21282">MNHSIYPSLFIITILLWTALSIIYWSYRLGITPTPTSLSVKKSLLTLIPQQIYGEIHELGSGWGHLLPAINKKCPNNPLNAHERSPIPRWFSQILTRLLKIPVSITSQDIFEADLSKSGLVFCYLYPGAMKKLSTHFNSTLPENCWIISHTFRLPGWTPVKIIQADDLYNTPIYLYKKLSTSALILK</sequence>
<feature type="transmembrane region" description="Helical" evidence="4">
    <location>
        <begin position="6"/>
        <end position="27"/>
    </location>
</feature>
<accession>A0AA90NR60</accession>
<proteinExistence type="predicted"/>
<dbReference type="PANTHER" id="PTHR13610">
    <property type="entry name" value="METHYLTRANSFERASE DOMAIN-CONTAINING PROTEIN"/>
    <property type="match status" value="1"/>
</dbReference>
<reference evidence="5 6" key="1">
    <citation type="journal article" date="2023" name="bioRxiv">
        <title>An intranuclear bacterial parasite of deep-sea mussels expresses apoptosis inhibitors acquired from its host.</title>
        <authorList>
            <person name="Gonzalez Porras M.A."/>
            <person name="Assie A."/>
            <person name="Tietjen M."/>
            <person name="Violette M."/>
            <person name="Kleiner M."/>
            <person name="Gruber-Vodicka H."/>
            <person name="Dubilier N."/>
            <person name="Leisch N."/>
        </authorList>
    </citation>
    <scope>NUCLEOTIDE SEQUENCE [LARGE SCALE GENOMIC DNA]</scope>
    <source>
        <strain evidence="5">IAP13</strain>
    </source>
</reference>
<evidence type="ECO:0000256" key="2">
    <source>
        <dbReference type="ARBA" id="ARBA00022679"/>
    </source>
</evidence>
<comment type="caution">
    <text evidence="5">The sequence shown here is derived from an EMBL/GenBank/DDBJ whole genome shotgun (WGS) entry which is preliminary data.</text>
</comment>
<keyword evidence="4" id="KW-1133">Transmembrane helix</keyword>
<protein>
    <recommendedName>
        <fullName evidence="7">Methyltransferase</fullName>
    </recommendedName>
</protein>
<keyword evidence="3" id="KW-0949">S-adenosyl-L-methionine</keyword>
<dbReference type="GO" id="GO:0016279">
    <property type="term" value="F:protein-lysine N-methyltransferase activity"/>
    <property type="evidence" value="ECO:0007669"/>
    <property type="project" value="InterPro"/>
</dbReference>
<evidence type="ECO:0000313" key="5">
    <source>
        <dbReference type="EMBL" id="MDP0587797.1"/>
    </source>
</evidence>
<evidence type="ECO:0000256" key="4">
    <source>
        <dbReference type="SAM" id="Phobius"/>
    </source>
</evidence>
<name>A0AA90NR60_9GAMM</name>
<dbReference type="Proteomes" id="UP001178148">
    <property type="component" value="Unassembled WGS sequence"/>
</dbReference>
<evidence type="ECO:0000256" key="1">
    <source>
        <dbReference type="ARBA" id="ARBA00022603"/>
    </source>
</evidence>
<keyword evidence="6" id="KW-1185">Reference proteome</keyword>
<dbReference type="Gene3D" id="3.40.50.150">
    <property type="entry name" value="Vaccinia Virus protein VP39"/>
    <property type="match status" value="1"/>
</dbReference>